<dbReference type="CDD" id="cd12914">
    <property type="entry name" value="PDC1_DGC_like"/>
    <property type="match status" value="1"/>
</dbReference>
<evidence type="ECO:0000256" key="6">
    <source>
        <dbReference type="SAM" id="MobiDB-lite"/>
    </source>
</evidence>
<evidence type="ECO:0000256" key="5">
    <source>
        <dbReference type="ARBA" id="ARBA00023136"/>
    </source>
</evidence>
<evidence type="ECO:0000256" key="7">
    <source>
        <dbReference type="SAM" id="Phobius"/>
    </source>
</evidence>
<sequence length="295" mass="32209">MTRNRSLSLRTQLSLVLGGLALAILSLVGVYLGSVATDELYGAQQAAVRATAQSAAETLASQLRDREREIKLLSVASNLTHGALDSDRARDALERRLALHDEYAWMGVASPDGLVQQATGGMLMGRSVAQRDWFIAGRERVYVGDVHEAKMLAAMLPVEPGGEPTRFIDFAAPIHDSEGRLRGVVATHVRWRWVTGIVDETASRLHPGHGMDVLIVDRQGRVLYPEAMKLAQARGEAVLPNGRFEGPVRFGDGRASAARSSRCCCPNWPARRRRSWRPGRSAPRSRLQPSLMSAG</sequence>
<dbReference type="EMBL" id="SMBU01000038">
    <property type="protein sequence ID" value="TCU88904.1"/>
    <property type="molecule type" value="Genomic_DNA"/>
</dbReference>
<dbReference type="InterPro" id="IPR033479">
    <property type="entry name" value="dCache_1"/>
</dbReference>
<gene>
    <name evidence="9" type="ORF">EV671_103817</name>
</gene>
<evidence type="ECO:0000256" key="4">
    <source>
        <dbReference type="ARBA" id="ARBA00022989"/>
    </source>
</evidence>
<evidence type="ECO:0000256" key="3">
    <source>
        <dbReference type="ARBA" id="ARBA00022692"/>
    </source>
</evidence>
<comment type="caution">
    <text evidence="9">The sequence shown here is derived from an EMBL/GenBank/DDBJ whole genome shotgun (WGS) entry which is preliminary data.</text>
</comment>
<keyword evidence="3 7" id="KW-0812">Transmembrane</keyword>
<evidence type="ECO:0000259" key="8">
    <source>
        <dbReference type="Pfam" id="PF02743"/>
    </source>
</evidence>
<evidence type="ECO:0000313" key="10">
    <source>
        <dbReference type="Proteomes" id="UP000295110"/>
    </source>
</evidence>
<feature type="domain" description="Cache" evidence="8">
    <location>
        <begin position="44"/>
        <end position="225"/>
    </location>
</feature>
<dbReference type="Gene3D" id="3.30.450.20">
    <property type="entry name" value="PAS domain"/>
    <property type="match status" value="1"/>
</dbReference>
<evidence type="ECO:0000256" key="2">
    <source>
        <dbReference type="ARBA" id="ARBA00022475"/>
    </source>
</evidence>
<keyword evidence="10" id="KW-1185">Reference proteome</keyword>
<dbReference type="Proteomes" id="UP000295110">
    <property type="component" value="Unassembled WGS sequence"/>
</dbReference>
<accession>A0A4R3UIP8</accession>
<feature type="region of interest" description="Disordered" evidence="6">
    <location>
        <begin position="273"/>
        <end position="295"/>
    </location>
</feature>
<name>A0A4R3UIP8_ROSSA</name>
<reference evidence="9 10" key="1">
    <citation type="submission" date="2019-03" db="EMBL/GenBank/DDBJ databases">
        <title>Genomic Encyclopedia of Type Strains, Phase IV (KMG-IV): sequencing the most valuable type-strain genomes for metagenomic binning, comparative biology and taxonomic classification.</title>
        <authorList>
            <person name="Goeker M."/>
        </authorList>
    </citation>
    <scope>NUCLEOTIDE SEQUENCE [LARGE SCALE GENOMIC DNA]</scope>
    <source>
        <strain evidence="9 10">DSM 654</strain>
    </source>
</reference>
<dbReference type="RefSeq" id="WP_132575876.1">
    <property type="nucleotide sequence ID" value="NZ_CBCSGL010000044.1"/>
</dbReference>
<evidence type="ECO:0000313" key="9">
    <source>
        <dbReference type="EMBL" id="TCU88904.1"/>
    </source>
</evidence>
<proteinExistence type="predicted"/>
<keyword evidence="4 7" id="KW-1133">Transmembrane helix</keyword>
<keyword evidence="2" id="KW-1003">Cell membrane</keyword>
<evidence type="ECO:0000256" key="1">
    <source>
        <dbReference type="ARBA" id="ARBA00004651"/>
    </source>
</evidence>
<dbReference type="AlphaFoldDB" id="A0A4R3UIP8"/>
<dbReference type="GO" id="GO:0005886">
    <property type="term" value="C:plasma membrane"/>
    <property type="evidence" value="ECO:0007669"/>
    <property type="project" value="UniProtKB-SubCell"/>
</dbReference>
<protein>
    <submittedName>
        <fullName evidence="9">Cache domain-containing protein</fullName>
    </submittedName>
</protein>
<dbReference type="Pfam" id="PF02743">
    <property type="entry name" value="dCache_1"/>
    <property type="match status" value="1"/>
</dbReference>
<keyword evidence="5 7" id="KW-0472">Membrane</keyword>
<organism evidence="9 10">
    <name type="scientific">Roseateles saccharophilus</name>
    <name type="common">Pseudomonas saccharophila</name>
    <dbReference type="NCBI Taxonomy" id="304"/>
    <lineage>
        <taxon>Bacteria</taxon>
        <taxon>Pseudomonadati</taxon>
        <taxon>Pseudomonadota</taxon>
        <taxon>Betaproteobacteria</taxon>
        <taxon>Burkholderiales</taxon>
        <taxon>Sphaerotilaceae</taxon>
        <taxon>Roseateles</taxon>
    </lineage>
</organism>
<dbReference type="OrthoDB" id="9814866at2"/>
<feature type="transmembrane region" description="Helical" evidence="7">
    <location>
        <begin position="12"/>
        <end position="32"/>
    </location>
</feature>
<comment type="subcellular location">
    <subcellularLocation>
        <location evidence="1">Cell membrane</location>
        <topology evidence="1">Multi-pass membrane protein</topology>
    </subcellularLocation>
</comment>